<reference evidence="7" key="2">
    <citation type="submission" date="2025-04" db="UniProtKB">
        <authorList>
            <consortium name="RefSeq"/>
        </authorList>
    </citation>
    <scope>IDENTIFICATION</scope>
</reference>
<dbReference type="GO" id="GO:0008270">
    <property type="term" value="F:zinc ion binding"/>
    <property type="evidence" value="ECO:0007669"/>
    <property type="project" value="InterPro"/>
</dbReference>
<dbReference type="RefSeq" id="XP_008457226.1">
    <property type="nucleotide sequence ID" value="XM_008459004.2"/>
</dbReference>
<evidence type="ECO:0000256" key="1">
    <source>
        <dbReference type="ARBA" id="ARBA00006643"/>
    </source>
</evidence>
<dbReference type="eggNOG" id="KOG4197">
    <property type="taxonomic scope" value="Eukaryota"/>
</dbReference>
<evidence type="ECO:0000256" key="2">
    <source>
        <dbReference type="ARBA" id="ARBA00022737"/>
    </source>
</evidence>
<evidence type="ECO:0000313" key="5">
    <source>
        <dbReference type="EnsemblPlants" id="MELO3C031321.2.1"/>
    </source>
</evidence>
<dbReference type="OrthoDB" id="185373at2759"/>
<dbReference type="SMR" id="A0A1S3C6B0"/>
<keyword evidence="2" id="KW-0677">Repeat</keyword>
<sequence>MLLPRNGTGSNIMKDLHVLFNPRIAFLSSMFSSSSLRISSLETHFIDLIHASNSTHKLRQIHGQLYRCNVFSSSRVVTQFISSCSLLNAVDYAVSIFQRFELKNSYLFNALIRGLAENSRFESSISFFVLMLKWKISPDRLTFPFVLKSAAALSNGGVGRALHCGILKFGLVFDSFVRVSLVDMYVKVGELGSALKVFDESPESVKNGSVLIWNVLIHGYCRMGDLVKATELFDSMPKKDTGSWNSLINGFMKMGDMGRAKELFEKMPEKNVVSWTTMVNGFSQNGDPQKALETFFCMLEEGARPNDYTIVSALSACAKIGALDAGLSIHNYLSGNGFKLNLVIGTALVDMHAKCGNIEYAEKVFHETKEKGLLIWSVMIWGWAIHGHFRKALQYFEWMKFTGTKPDSVVFLAVLNACSHSGQVNEGLKFFDSMRRSYLIEPSMKHYTLVVDMLGRAGRLDEALKFIRAMPITPDFVVWGALFCACRAHKNVEMAELASEKLLQLEPKHPGSYVFLSNAYASVGRWDDAERVRVSMRDSGAHKDPGWSFIEVDHKLHRFVAGDNTHSRAVEIYSMLDEISASAREKGYTKEIECVLHNIEEEEKEEALGYHSEKLALAFGILSTRPGTTVRIVKNLRVCVDCHSFMKYTSKLTKREIILRDMKRFHHFYDGVCSCGDYW</sequence>
<dbReference type="PROSITE" id="PS51375">
    <property type="entry name" value="PPR"/>
    <property type="match status" value="5"/>
</dbReference>
<dbReference type="InterPro" id="IPR046848">
    <property type="entry name" value="E_motif"/>
</dbReference>
<dbReference type="Gene3D" id="1.25.40.10">
    <property type="entry name" value="Tetratricopeptide repeat domain"/>
    <property type="match status" value="5"/>
</dbReference>
<comment type="similarity">
    <text evidence="1">Belongs to the PPR family. PCMP-H subfamily.</text>
</comment>
<dbReference type="InterPro" id="IPR046960">
    <property type="entry name" value="PPR_At4g14850-like_plant"/>
</dbReference>
<organism evidence="6 7">
    <name type="scientific">Cucumis melo</name>
    <name type="common">Muskmelon</name>
    <dbReference type="NCBI Taxonomy" id="3656"/>
    <lineage>
        <taxon>Eukaryota</taxon>
        <taxon>Viridiplantae</taxon>
        <taxon>Streptophyta</taxon>
        <taxon>Embryophyta</taxon>
        <taxon>Tracheophyta</taxon>
        <taxon>Spermatophyta</taxon>
        <taxon>Magnoliopsida</taxon>
        <taxon>eudicotyledons</taxon>
        <taxon>Gunneridae</taxon>
        <taxon>Pentapetalae</taxon>
        <taxon>rosids</taxon>
        <taxon>fabids</taxon>
        <taxon>Cucurbitales</taxon>
        <taxon>Cucurbitaceae</taxon>
        <taxon>Benincaseae</taxon>
        <taxon>Cucumis</taxon>
    </lineage>
</organism>
<dbReference type="InterPro" id="IPR011990">
    <property type="entry name" value="TPR-like_helical_dom_sf"/>
</dbReference>
<dbReference type="SUPFAM" id="SSF48452">
    <property type="entry name" value="TPR-like"/>
    <property type="match status" value="1"/>
</dbReference>
<dbReference type="FunFam" id="1.25.40.10:FF:000690">
    <property type="entry name" value="Pentatricopeptide repeat-containing protein"/>
    <property type="match status" value="1"/>
</dbReference>
<name>A0A1S3C6B0_CUCME</name>
<feature type="repeat" description="PPR" evidence="3">
    <location>
        <begin position="407"/>
        <end position="437"/>
    </location>
</feature>
<reference evidence="5" key="1">
    <citation type="submission" date="2023-03" db="UniProtKB">
        <authorList>
            <consortium name="EnsemblPlants"/>
        </authorList>
    </citation>
    <scope>IDENTIFICATION</scope>
</reference>
<dbReference type="InParanoid" id="A0A1S3C6B0"/>
<dbReference type="Proteomes" id="UP001652600">
    <property type="component" value="Chromosome 5"/>
</dbReference>
<dbReference type="NCBIfam" id="TIGR00756">
    <property type="entry name" value="PPR"/>
    <property type="match status" value="5"/>
</dbReference>
<feature type="repeat" description="PPR" evidence="3">
    <location>
        <begin position="240"/>
        <end position="274"/>
    </location>
</feature>
<dbReference type="KEGG" id="cmo:103496955"/>
<feature type="repeat" description="PPR" evidence="3">
    <location>
        <begin position="372"/>
        <end position="406"/>
    </location>
</feature>
<dbReference type="Pfam" id="PF14432">
    <property type="entry name" value="DYW_deaminase"/>
    <property type="match status" value="1"/>
</dbReference>
<evidence type="ECO:0000313" key="7">
    <source>
        <dbReference type="RefSeq" id="XP_008457226.1"/>
    </source>
</evidence>
<evidence type="ECO:0000259" key="4">
    <source>
        <dbReference type="Pfam" id="PF14432"/>
    </source>
</evidence>
<protein>
    <submittedName>
        <fullName evidence="7">Pentatricopeptide repeat-containing protein At1g04840</fullName>
    </submittedName>
</protein>
<accession>A0A1S3C6B0</accession>
<dbReference type="Pfam" id="PF20431">
    <property type="entry name" value="E_motif"/>
    <property type="match status" value="1"/>
</dbReference>
<dbReference type="Gramene" id="MELO3C031321.2.1">
    <property type="protein sequence ID" value="MELO3C031321.2.1"/>
    <property type="gene ID" value="MELO3C031321.2"/>
</dbReference>
<evidence type="ECO:0000313" key="6">
    <source>
        <dbReference type="Proteomes" id="UP001652600"/>
    </source>
</evidence>
<dbReference type="Pfam" id="PF01535">
    <property type="entry name" value="PPR"/>
    <property type="match status" value="7"/>
</dbReference>
<feature type="domain" description="DYW" evidence="4">
    <location>
        <begin position="587"/>
        <end position="679"/>
    </location>
</feature>
<dbReference type="InterPro" id="IPR032867">
    <property type="entry name" value="DYW_dom"/>
</dbReference>
<gene>
    <name evidence="7" type="primary">LOC103496955</name>
    <name evidence="5" type="synonym">103496955</name>
</gene>
<dbReference type="InterPro" id="IPR002885">
    <property type="entry name" value="PPR_rpt"/>
</dbReference>
<proteinExistence type="inferred from homology"/>
<feature type="repeat" description="PPR" evidence="3">
    <location>
        <begin position="209"/>
        <end position="239"/>
    </location>
</feature>
<dbReference type="GeneID" id="103496955"/>
<dbReference type="PANTHER" id="PTHR47926:SF492">
    <property type="entry name" value="DYW DOMAIN-CONTAINING PROTEIN"/>
    <property type="match status" value="1"/>
</dbReference>
<dbReference type="Pfam" id="PF13041">
    <property type="entry name" value="PPR_2"/>
    <property type="match status" value="1"/>
</dbReference>
<dbReference type="AlphaFoldDB" id="A0A1S3C6B0"/>
<dbReference type="EnsemblPlants" id="MELO3C031321.2.1">
    <property type="protein sequence ID" value="MELO3C031321.2.1"/>
    <property type="gene ID" value="MELO3C031321.2"/>
</dbReference>
<dbReference type="PANTHER" id="PTHR47926">
    <property type="entry name" value="PENTATRICOPEPTIDE REPEAT-CONTAINING PROTEIN"/>
    <property type="match status" value="1"/>
</dbReference>
<evidence type="ECO:0000256" key="3">
    <source>
        <dbReference type="PROSITE-ProRule" id="PRU00708"/>
    </source>
</evidence>
<dbReference type="GO" id="GO:0009451">
    <property type="term" value="P:RNA modification"/>
    <property type="evidence" value="ECO:0007669"/>
    <property type="project" value="InterPro"/>
</dbReference>
<dbReference type="GO" id="GO:0003729">
    <property type="term" value="F:mRNA binding"/>
    <property type="evidence" value="ECO:0007669"/>
    <property type="project" value="UniProtKB-ARBA"/>
</dbReference>
<feature type="repeat" description="PPR" evidence="3">
    <location>
        <begin position="104"/>
        <end position="138"/>
    </location>
</feature>
<keyword evidence="6" id="KW-1185">Reference proteome</keyword>